<evidence type="ECO:0000256" key="1">
    <source>
        <dbReference type="ARBA" id="ARBA00022448"/>
    </source>
</evidence>
<keyword evidence="2" id="KW-1133">Transmembrane helix</keyword>
<dbReference type="EMBL" id="JAFHAP010000010">
    <property type="protein sequence ID" value="MBN2910184.1"/>
    <property type="molecule type" value="Genomic_DNA"/>
</dbReference>
<reference evidence="3" key="1">
    <citation type="journal article" date="2024" name="Int. J. Syst. Evol. Microbiol.">
        <title>Polycladomyces zharkentensis sp. nov., a novel thermophilic cellulose- and starch-degrading member of the Bacillota from a geothermal aquifer in Kazakhstan.</title>
        <authorList>
            <person name="Mashzhan A."/>
            <person name="Kistaubayeva A."/>
            <person name="Javier-Lopez R."/>
            <person name="Bissenova U."/>
            <person name="Bissenbay A."/>
            <person name="Birkeland N.K."/>
        </authorList>
    </citation>
    <scope>NUCLEOTIDE SEQUENCE</scope>
    <source>
        <strain evidence="3">ZKZ2T</strain>
    </source>
</reference>
<proteinExistence type="predicted"/>
<comment type="caution">
    <text evidence="3">The sequence shown here is derived from an EMBL/GenBank/DDBJ whole genome shotgun (WGS) entry which is preliminary data.</text>
</comment>
<evidence type="ECO:0000313" key="3">
    <source>
        <dbReference type="EMBL" id="MBN2910184.1"/>
    </source>
</evidence>
<keyword evidence="1" id="KW-0813">Transport</keyword>
<protein>
    <submittedName>
        <fullName evidence="3">Uncharacterized protein</fullName>
    </submittedName>
</protein>
<organism evidence="3 4">
    <name type="scientific">Polycladomyces zharkentensis</name>
    <dbReference type="NCBI Taxonomy" id="2807616"/>
    <lineage>
        <taxon>Bacteria</taxon>
        <taxon>Bacillati</taxon>
        <taxon>Bacillota</taxon>
        <taxon>Bacilli</taxon>
        <taxon>Bacillales</taxon>
        <taxon>Thermoactinomycetaceae</taxon>
        <taxon>Polycladomyces</taxon>
    </lineage>
</organism>
<keyword evidence="2" id="KW-0812">Transmembrane</keyword>
<dbReference type="RefSeq" id="WP_205495872.1">
    <property type="nucleotide sequence ID" value="NZ_JAFHAP010000010.1"/>
</dbReference>
<evidence type="ECO:0000313" key="4">
    <source>
        <dbReference type="Proteomes" id="UP001177120"/>
    </source>
</evidence>
<name>A0ABS2WLA4_9BACL</name>
<dbReference type="InterPro" id="IPR031155">
    <property type="entry name" value="DUR"/>
</dbReference>
<dbReference type="Proteomes" id="UP001177120">
    <property type="component" value="Unassembled WGS sequence"/>
</dbReference>
<keyword evidence="2" id="KW-0472">Membrane</keyword>
<feature type="transmembrane region" description="Helical" evidence="2">
    <location>
        <begin position="46"/>
        <end position="68"/>
    </location>
</feature>
<dbReference type="PANTHER" id="PTHR46154:SF4">
    <property type="entry name" value="UREA ACTIVE TRANSPORTER"/>
    <property type="match status" value="1"/>
</dbReference>
<keyword evidence="4" id="KW-1185">Reference proteome</keyword>
<feature type="transmembrane region" description="Helical" evidence="2">
    <location>
        <begin position="12"/>
        <end position="34"/>
    </location>
</feature>
<accession>A0ABS2WLA4</accession>
<dbReference type="PANTHER" id="PTHR46154">
    <property type="match status" value="1"/>
</dbReference>
<sequence length="76" mass="8924">MKDQRLAKETRLYTRWATGLSLVLIVIWPGIMFATGYVYSLSFFKAWVALAFGWMIAAAVFITIRPLIELYREYKR</sequence>
<gene>
    <name evidence="3" type="ORF">JQC72_11790</name>
</gene>
<evidence type="ECO:0000256" key="2">
    <source>
        <dbReference type="SAM" id="Phobius"/>
    </source>
</evidence>